<accession>A0A438EDC7</accession>
<dbReference type="PANTHER" id="PTHR37984">
    <property type="entry name" value="PROTEIN CBG26694"/>
    <property type="match status" value="1"/>
</dbReference>
<organism evidence="1 2">
    <name type="scientific">Vitis vinifera</name>
    <name type="common">Grape</name>
    <dbReference type="NCBI Taxonomy" id="29760"/>
    <lineage>
        <taxon>Eukaryota</taxon>
        <taxon>Viridiplantae</taxon>
        <taxon>Streptophyta</taxon>
        <taxon>Embryophyta</taxon>
        <taxon>Tracheophyta</taxon>
        <taxon>Spermatophyta</taxon>
        <taxon>Magnoliopsida</taxon>
        <taxon>eudicotyledons</taxon>
        <taxon>Gunneridae</taxon>
        <taxon>Pentapetalae</taxon>
        <taxon>rosids</taxon>
        <taxon>Vitales</taxon>
        <taxon>Vitaceae</taxon>
        <taxon>Viteae</taxon>
        <taxon>Vitis</taxon>
    </lineage>
</organism>
<reference evidence="1 2" key="1">
    <citation type="journal article" date="2018" name="PLoS Genet.">
        <title>Population sequencing reveals clonal diversity and ancestral inbreeding in the grapevine cultivar Chardonnay.</title>
        <authorList>
            <person name="Roach M.J."/>
            <person name="Johnson D.L."/>
            <person name="Bohlmann J."/>
            <person name="van Vuuren H.J."/>
            <person name="Jones S.J."/>
            <person name="Pretorius I.S."/>
            <person name="Schmidt S.A."/>
            <person name="Borneman A.R."/>
        </authorList>
    </citation>
    <scope>NUCLEOTIDE SEQUENCE [LARGE SCALE GENOMIC DNA]</scope>
    <source>
        <strain evidence="2">cv. Chardonnay</strain>
        <tissue evidence="1">Leaf</tissue>
    </source>
</reference>
<dbReference type="EMBL" id="QGNW01001311">
    <property type="protein sequence ID" value="RVW45805.1"/>
    <property type="molecule type" value="Genomic_DNA"/>
</dbReference>
<evidence type="ECO:0000313" key="1">
    <source>
        <dbReference type="EMBL" id="RVW45805.1"/>
    </source>
</evidence>
<dbReference type="AlphaFoldDB" id="A0A438EDC7"/>
<dbReference type="InterPro" id="IPR050951">
    <property type="entry name" value="Retrovirus_Pol_polyprotein"/>
</dbReference>
<dbReference type="InterPro" id="IPR043502">
    <property type="entry name" value="DNA/RNA_pol_sf"/>
</dbReference>
<dbReference type="SUPFAM" id="SSF56672">
    <property type="entry name" value="DNA/RNA polymerases"/>
    <property type="match status" value="1"/>
</dbReference>
<dbReference type="PANTHER" id="PTHR37984:SF5">
    <property type="entry name" value="PROTEIN NYNRIN-LIKE"/>
    <property type="match status" value="1"/>
</dbReference>
<dbReference type="Proteomes" id="UP000288805">
    <property type="component" value="Unassembled WGS sequence"/>
</dbReference>
<comment type="caution">
    <text evidence="1">The sequence shown here is derived from an EMBL/GenBank/DDBJ whole genome shotgun (WGS) entry which is preliminary data.</text>
</comment>
<dbReference type="InterPro" id="IPR043128">
    <property type="entry name" value="Rev_trsase/Diguanyl_cyclase"/>
</dbReference>
<dbReference type="Gene3D" id="3.30.70.270">
    <property type="match status" value="3"/>
</dbReference>
<name>A0A438EDC7_VITVI</name>
<sequence length="237" mass="27112">MYDLNGTRKKLKQQGYTVKPSRVGLGFVLFEPIKISVKTKKTKASTQHSTVEDVEESSGSNSPQISVFDRIEAPITQASIFTREVRYPTWIANIVPVKKKNGYILICVNFRDLNNVCPKDYFLLPIIELMVDATTGYEALSFIDGSSRLRRYQLKMNLLKCAFGVSFGKFLGFIVLHRGTETDQSKIVTIQDMLELRNLQELKSLQGRLAFIQWFISNLVERCQPFNQLMKKDVPFV</sequence>
<dbReference type="Gene3D" id="3.10.10.10">
    <property type="entry name" value="HIV Type 1 Reverse Transcriptase, subunit A, domain 1"/>
    <property type="match status" value="1"/>
</dbReference>
<protein>
    <submittedName>
        <fullName evidence="1">Uncharacterized protein</fullName>
    </submittedName>
</protein>
<gene>
    <name evidence="1" type="ORF">CK203_086267</name>
</gene>
<evidence type="ECO:0000313" key="2">
    <source>
        <dbReference type="Proteomes" id="UP000288805"/>
    </source>
</evidence>
<proteinExistence type="predicted"/>